<evidence type="ECO:0000313" key="1">
    <source>
        <dbReference type="EMBL" id="WAL58288.1"/>
    </source>
</evidence>
<proteinExistence type="predicted"/>
<dbReference type="KEGG" id="tsin:OXH18_13950"/>
<evidence type="ECO:0000313" key="2">
    <source>
        <dbReference type="Proteomes" id="UP001163152"/>
    </source>
</evidence>
<keyword evidence="2" id="KW-1185">Reference proteome</keyword>
<accession>A0A9E8Z882</accession>
<name>A0A9E8Z882_9CYAN</name>
<organism evidence="1 2">
    <name type="scientific">Thermocoleostomius sinensis A174</name>
    <dbReference type="NCBI Taxonomy" id="2016057"/>
    <lineage>
        <taxon>Bacteria</taxon>
        <taxon>Bacillati</taxon>
        <taxon>Cyanobacteriota</taxon>
        <taxon>Cyanophyceae</taxon>
        <taxon>Oculatellales</taxon>
        <taxon>Oculatellaceae</taxon>
        <taxon>Thermocoleostomius</taxon>
    </lineage>
</organism>
<evidence type="ECO:0008006" key="3">
    <source>
        <dbReference type="Google" id="ProtNLM"/>
    </source>
</evidence>
<reference evidence="1" key="1">
    <citation type="submission" date="2022-12" db="EMBL/GenBank/DDBJ databases">
        <title>Polyphasic identification of a Novel Hot-Spring Cyanobacterium Ocullathermofonsia sinensis gen nov. sp. nov. and Genomic Insights on its Adaptations to the Thermal Habitat.</title>
        <authorList>
            <person name="Daroch M."/>
            <person name="Tang J."/>
            <person name="Jiang Y."/>
        </authorList>
    </citation>
    <scope>NUCLEOTIDE SEQUENCE</scope>
    <source>
        <strain evidence="1">PKUAC-SCTA174</strain>
    </source>
</reference>
<dbReference type="Gene3D" id="1.10.1660.10">
    <property type="match status" value="1"/>
</dbReference>
<dbReference type="RefSeq" id="WP_268607693.1">
    <property type="nucleotide sequence ID" value="NZ_CP113797.1"/>
</dbReference>
<gene>
    <name evidence="1" type="ORF">OXH18_13950</name>
</gene>
<dbReference type="Proteomes" id="UP001163152">
    <property type="component" value="Chromosome"/>
</dbReference>
<dbReference type="AlphaFoldDB" id="A0A9E8Z882"/>
<dbReference type="EMBL" id="CP113797">
    <property type="protein sequence ID" value="WAL58288.1"/>
    <property type="molecule type" value="Genomic_DNA"/>
</dbReference>
<protein>
    <recommendedName>
        <fullName evidence="3">MerR family transcriptional regulator</fullName>
    </recommendedName>
</protein>
<sequence length="110" mass="12382">MTTSMGLSRVVWSNGGDRLYSFEQAAYFTQTSVSLLERFVTLGLVEPTGTMLRRQDLIRVVQIQRLRRDLGLNLMGAAMVLDMAAEIAQLKAQLRAYQTELKARNEWAGS</sequence>
<dbReference type="Pfam" id="PF13591">
    <property type="entry name" value="MerR_2"/>
    <property type="match status" value="1"/>
</dbReference>